<evidence type="ECO:0000313" key="1">
    <source>
        <dbReference type="EMBL" id="CAB4661454.1"/>
    </source>
</evidence>
<proteinExistence type="predicted"/>
<sequence>MNLVALLYPGPSGIGLAEATAPDVKTRAPATRATAVRARRLEFMGLFDPETCQMSSGPRAMLATTIIASCA</sequence>
<organism evidence="1">
    <name type="scientific">freshwater metagenome</name>
    <dbReference type="NCBI Taxonomy" id="449393"/>
    <lineage>
        <taxon>unclassified sequences</taxon>
        <taxon>metagenomes</taxon>
        <taxon>ecological metagenomes</taxon>
    </lineage>
</organism>
<dbReference type="AlphaFoldDB" id="A0A6J6LLN4"/>
<gene>
    <name evidence="1" type="ORF">UFOPK2310_00080</name>
</gene>
<reference evidence="1" key="1">
    <citation type="submission" date="2020-05" db="EMBL/GenBank/DDBJ databases">
        <authorList>
            <person name="Chiriac C."/>
            <person name="Salcher M."/>
            <person name="Ghai R."/>
            <person name="Kavagutti S V."/>
        </authorList>
    </citation>
    <scope>NUCLEOTIDE SEQUENCE</scope>
</reference>
<accession>A0A6J6LLN4</accession>
<protein>
    <submittedName>
        <fullName evidence="1">Unannotated protein</fullName>
    </submittedName>
</protein>
<dbReference type="EMBL" id="CAEZWW010000004">
    <property type="protein sequence ID" value="CAB4661454.1"/>
    <property type="molecule type" value="Genomic_DNA"/>
</dbReference>
<name>A0A6J6LLN4_9ZZZZ</name>